<name>A0ABP5D8S2_9ACTN</name>
<dbReference type="SUPFAM" id="SSF55486">
    <property type="entry name" value="Metalloproteases ('zincins'), catalytic domain"/>
    <property type="match status" value="1"/>
</dbReference>
<dbReference type="EMBL" id="BAAAPB010000006">
    <property type="protein sequence ID" value="GAA1975979.1"/>
    <property type="molecule type" value="Genomic_DNA"/>
</dbReference>
<dbReference type="InterPro" id="IPR024079">
    <property type="entry name" value="MetalloPept_cat_dom_sf"/>
</dbReference>
<evidence type="ECO:0000256" key="1">
    <source>
        <dbReference type="ARBA" id="ARBA00022670"/>
    </source>
</evidence>
<dbReference type="Gene3D" id="3.40.390.10">
    <property type="entry name" value="Collagenase (Catalytic Domain)"/>
    <property type="match status" value="1"/>
</dbReference>
<keyword evidence="7" id="KW-1185">Reference proteome</keyword>
<evidence type="ECO:0000256" key="3">
    <source>
        <dbReference type="ARBA" id="ARBA00022801"/>
    </source>
</evidence>
<evidence type="ECO:0000313" key="6">
    <source>
        <dbReference type="EMBL" id="GAA1975979.1"/>
    </source>
</evidence>
<evidence type="ECO:0000313" key="7">
    <source>
        <dbReference type="Proteomes" id="UP001500571"/>
    </source>
</evidence>
<proteinExistence type="predicted"/>
<dbReference type="Proteomes" id="UP001500571">
    <property type="component" value="Unassembled WGS sequence"/>
</dbReference>
<dbReference type="InterPro" id="IPR001818">
    <property type="entry name" value="Pept_M10_metallopeptidase"/>
</dbReference>
<feature type="domain" description="Peptidase M10 metallopeptidase" evidence="5">
    <location>
        <begin position="147"/>
        <end position="183"/>
    </location>
</feature>
<sequence>MRRGRLRWGVLLAVAGAVLLRTLVAGQAHDSTGPYALLDPGVAYPCAPIHYVVSEAEAPADFAEVVHGAVGKVSAASGYRFYFDGMTPDRDFSAHLTDGRAGPVLIGFATAAEVPQFAGDVIGLGRSVPGGDARYATGVVMLDATKYADQHDMAERQAIVMHELGHVLGLDHVHDGGELMNKANIGRTTLGPGDLAGLRHQHALSCPRG</sequence>
<keyword evidence="1" id="KW-0645">Protease</keyword>
<accession>A0ABP5D8S2</accession>
<keyword evidence="3" id="KW-0378">Hydrolase</keyword>
<evidence type="ECO:0000256" key="4">
    <source>
        <dbReference type="ARBA" id="ARBA00022833"/>
    </source>
</evidence>
<protein>
    <recommendedName>
        <fullName evidence="5">Peptidase M10 metallopeptidase domain-containing protein</fullName>
    </recommendedName>
</protein>
<keyword evidence="4" id="KW-0862">Zinc</keyword>
<comment type="caution">
    <text evidence="6">The sequence shown here is derived from an EMBL/GenBank/DDBJ whole genome shotgun (WGS) entry which is preliminary data.</text>
</comment>
<evidence type="ECO:0000259" key="5">
    <source>
        <dbReference type="Pfam" id="PF00413"/>
    </source>
</evidence>
<organism evidence="6 7">
    <name type="scientific">Nocardioides panacihumi</name>
    <dbReference type="NCBI Taxonomy" id="400774"/>
    <lineage>
        <taxon>Bacteria</taxon>
        <taxon>Bacillati</taxon>
        <taxon>Actinomycetota</taxon>
        <taxon>Actinomycetes</taxon>
        <taxon>Propionibacteriales</taxon>
        <taxon>Nocardioidaceae</taxon>
        <taxon>Nocardioides</taxon>
    </lineage>
</organism>
<keyword evidence="2" id="KW-0479">Metal-binding</keyword>
<reference evidence="7" key="1">
    <citation type="journal article" date="2019" name="Int. J. Syst. Evol. Microbiol.">
        <title>The Global Catalogue of Microorganisms (GCM) 10K type strain sequencing project: providing services to taxonomists for standard genome sequencing and annotation.</title>
        <authorList>
            <consortium name="The Broad Institute Genomics Platform"/>
            <consortium name="The Broad Institute Genome Sequencing Center for Infectious Disease"/>
            <person name="Wu L."/>
            <person name="Ma J."/>
        </authorList>
    </citation>
    <scope>NUCLEOTIDE SEQUENCE [LARGE SCALE GENOMIC DNA]</scope>
    <source>
        <strain evidence="7">JCM 15309</strain>
    </source>
</reference>
<gene>
    <name evidence="6" type="ORF">GCM10009798_41580</name>
</gene>
<dbReference type="Pfam" id="PF00413">
    <property type="entry name" value="Peptidase_M10"/>
    <property type="match status" value="1"/>
</dbReference>
<evidence type="ECO:0000256" key="2">
    <source>
        <dbReference type="ARBA" id="ARBA00022723"/>
    </source>
</evidence>
<dbReference type="RefSeq" id="WP_344048257.1">
    <property type="nucleotide sequence ID" value="NZ_BAAAPB010000006.1"/>
</dbReference>